<evidence type="ECO:0000256" key="5">
    <source>
        <dbReference type="ARBA" id="ARBA00023277"/>
    </source>
</evidence>
<dbReference type="SUPFAM" id="SSF51735">
    <property type="entry name" value="NAD(P)-binding Rossmann-fold domains"/>
    <property type="match status" value="1"/>
</dbReference>
<dbReference type="GO" id="GO:0006012">
    <property type="term" value="P:galactose metabolic process"/>
    <property type="evidence" value="ECO:0007669"/>
    <property type="project" value="InterPro"/>
</dbReference>
<evidence type="ECO:0000256" key="4">
    <source>
        <dbReference type="ARBA" id="ARBA00023235"/>
    </source>
</evidence>
<evidence type="ECO:0000256" key="3">
    <source>
        <dbReference type="ARBA" id="ARBA00023027"/>
    </source>
</evidence>
<accession>A0AAX4PKA5</accession>
<dbReference type="EMBL" id="CP151515">
    <property type="protein sequence ID" value="WZN66465.1"/>
    <property type="molecule type" value="Genomic_DNA"/>
</dbReference>
<dbReference type="Gene3D" id="3.40.50.720">
    <property type="entry name" value="NAD(P)-binding Rossmann-like Domain"/>
    <property type="match status" value="1"/>
</dbReference>
<proteinExistence type="inferred from homology"/>
<evidence type="ECO:0000259" key="7">
    <source>
        <dbReference type="Pfam" id="PF16363"/>
    </source>
</evidence>
<dbReference type="Pfam" id="PF16363">
    <property type="entry name" value="GDP_Man_Dehyd"/>
    <property type="match status" value="1"/>
</dbReference>
<comment type="similarity">
    <text evidence="2">Belongs to the NAD(P)-dependent epimerase/dehydratase family.</text>
</comment>
<dbReference type="PANTHER" id="PTHR43725">
    <property type="entry name" value="UDP-GLUCOSE 4-EPIMERASE"/>
    <property type="match status" value="1"/>
</dbReference>
<dbReference type="Proteomes" id="UP001472866">
    <property type="component" value="Chromosome 15"/>
</dbReference>
<dbReference type="Gene3D" id="3.90.25.10">
    <property type="entry name" value="UDP-galactose 4-epimerase, domain 1"/>
    <property type="match status" value="1"/>
</dbReference>
<keyword evidence="5" id="KW-0119">Carbohydrate metabolism</keyword>
<keyword evidence="3" id="KW-0520">NAD</keyword>
<dbReference type="NCBIfam" id="TIGR01179">
    <property type="entry name" value="galE"/>
    <property type="match status" value="1"/>
</dbReference>
<dbReference type="InterPro" id="IPR036291">
    <property type="entry name" value="NAD(P)-bd_dom_sf"/>
</dbReference>
<evidence type="ECO:0000256" key="1">
    <source>
        <dbReference type="ARBA" id="ARBA00001911"/>
    </source>
</evidence>
<gene>
    <name evidence="8" type="ORF">HKI87_15g80320</name>
</gene>
<name>A0AAX4PKA5_9CHLO</name>
<evidence type="ECO:0000313" key="9">
    <source>
        <dbReference type="Proteomes" id="UP001472866"/>
    </source>
</evidence>
<protein>
    <submittedName>
        <fullName evidence="8">UDP-arabinose 4-epimerase</fullName>
    </submittedName>
</protein>
<dbReference type="GO" id="GO:0003978">
    <property type="term" value="F:UDP-glucose 4-epimerase activity"/>
    <property type="evidence" value="ECO:0007669"/>
    <property type="project" value="InterPro"/>
</dbReference>
<feature type="domain" description="NAD(P)-binding" evidence="7">
    <location>
        <begin position="79"/>
        <end position="394"/>
    </location>
</feature>
<dbReference type="InterPro" id="IPR005886">
    <property type="entry name" value="UDP_G4E"/>
</dbReference>
<evidence type="ECO:0000256" key="6">
    <source>
        <dbReference type="SAM" id="MobiDB-lite"/>
    </source>
</evidence>
<evidence type="ECO:0000256" key="2">
    <source>
        <dbReference type="ARBA" id="ARBA00007637"/>
    </source>
</evidence>
<dbReference type="AlphaFoldDB" id="A0AAX4PKA5"/>
<sequence length="414" mass="45278">MYRPKMQRRSSRSRRQQRQSRMRASAAAVLLVVGALFYFRQSWNGSTKESFASASAHFLKTDGVSVDTGVFQTTKKHVLVTGGAGFIGSHAALKLVETGHPVTILDNLSRGNRGAFDVVRSHSKPGQLGFLEVDLGDRGAVCSGLRASKPDLVMHFAAIAYVSESVKDPLKYYQNITASTVNLLECMKESGVEELVYSSTCATYGNPSELPITESTPTDPVSPYGKAKYMSEGIIRDVARSNSDFKAGILRYFNVYGSDERGRLGEFPRPELKHFGRITGACMDAALGIAPKLTVMGTNHPTKDGSCVRDFIHVVDLVDAHVRLMGSLQNPPVLFNVGTGKGVSVKEIVRACVEVTGKNITVVMQEEARPGDAAEVWADPSAVEAYLGWKAKYTDVREGLSHAWEWRRKHPNGY</sequence>
<comment type="cofactor">
    <cofactor evidence="1">
        <name>NAD(+)</name>
        <dbReference type="ChEBI" id="CHEBI:57540"/>
    </cofactor>
</comment>
<keyword evidence="4" id="KW-0413">Isomerase</keyword>
<feature type="region of interest" description="Disordered" evidence="6">
    <location>
        <begin position="1"/>
        <end position="20"/>
    </location>
</feature>
<organism evidence="8 9">
    <name type="scientific">Chloropicon roscoffensis</name>
    <dbReference type="NCBI Taxonomy" id="1461544"/>
    <lineage>
        <taxon>Eukaryota</taxon>
        <taxon>Viridiplantae</taxon>
        <taxon>Chlorophyta</taxon>
        <taxon>Chloropicophyceae</taxon>
        <taxon>Chloropicales</taxon>
        <taxon>Chloropicaceae</taxon>
        <taxon>Chloropicon</taxon>
    </lineage>
</organism>
<dbReference type="InterPro" id="IPR016040">
    <property type="entry name" value="NAD(P)-bd_dom"/>
</dbReference>
<dbReference type="PANTHER" id="PTHR43725:SF53">
    <property type="entry name" value="UDP-ARABINOSE 4-EPIMERASE 1"/>
    <property type="match status" value="1"/>
</dbReference>
<keyword evidence="9" id="KW-1185">Reference proteome</keyword>
<evidence type="ECO:0000313" key="8">
    <source>
        <dbReference type="EMBL" id="WZN66465.1"/>
    </source>
</evidence>
<reference evidence="8 9" key="1">
    <citation type="submission" date="2024-03" db="EMBL/GenBank/DDBJ databases">
        <title>Complete genome sequence of the green alga Chloropicon roscoffensis RCC1871.</title>
        <authorList>
            <person name="Lemieux C."/>
            <person name="Pombert J.-F."/>
            <person name="Otis C."/>
            <person name="Turmel M."/>
        </authorList>
    </citation>
    <scope>NUCLEOTIDE SEQUENCE [LARGE SCALE GENOMIC DNA]</scope>
    <source>
        <strain evidence="8 9">RCC1871</strain>
    </source>
</reference>